<name>A0A1I7G9W4_9GAMM</name>
<sequence>MLFGVVLPLQAWGQAGSASHPIALQLDSCMAETQSHSQDMLECAREAEAAWEEEVARLTERLSSVLGEQARDALESADLAWQASRNADLDFIDAYHDQLEEAELGDPELVLLSRQMHRNAGLEIRVSRLENFLAGLEDIPDTLPDERVPPP</sequence>
<evidence type="ECO:0000313" key="3">
    <source>
        <dbReference type="Proteomes" id="UP000198693"/>
    </source>
</evidence>
<evidence type="ECO:0000259" key="1">
    <source>
        <dbReference type="Pfam" id="PF07007"/>
    </source>
</evidence>
<proteinExistence type="predicted"/>
<feature type="domain" description="Lysozyme inhibitor LprI-like N-terminal" evidence="1">
    <location>
        <begin position="29"/>
        <end position="100"/>
    </location>
</feature>
<dbReference type="AlphaFoldDB" id="A0A1I7G9W4"/>
<evidence type="ECO:0000313" key="2">
    <source>
        <dbReference type="EMBL" id="SFU45212.1"/>
    </source>
</evidence>
<keyword evidence="3" id="KW-1185">Reference proteome</keyword>
<dbReference type="EMBL" id="FPBP01000002">
    <property type="protein sequence ID" value="SFU45212.1"/>
    <property type="molecule type" value="Genomic_DNA"/>
</dbReference>
<reference evidence="3" key="1">
    <citation type="submission" date="2016-10" db="EMBL/GenBank/DDBJ databases">
        <authorList>
            <person name="Varghese N."/>
            <person name="Submissions S."/>
        </authorList>
    </citation>
    <scope>NUCLEOTIDE SEQUENCE [LARGE SCALE GENOMIC DNA]</scope>
    <source>
        <strain evidence="3">CGMCC 1.6981</strain>
    </source>
</reference>
<dbReference type="RefSeq" id="WP_089793367.1">
    <property type="nucleotide sequence ID" value="NZ_FPBP01000002.1"/>
</dbReference>
<gene>
    <name evidence="2" type="ORF">SAMN04487955_102380</name>
</gene>
<dbReference type="STRING" id="463301.SAMN04487955_102380"/>
<protein>
    <recommendedName>
        <fullName evidence="1">Lysozyme inhibitor LprI-like N-terminal domain-containing protein</fullName>
    </recommendedName>
</protein>
<dbReference type="Gene3D" id="1.20.1270.180">
    <property type="match status" value="1"/>
</dbReference>
<dbReference type="OrthoDB" id="6164179at2"/>
<organism evidence="2 3">
    <name type="scientific">Halomonas korlensis</name>
    <dbReference type="NCBI Taxonomy" id="463301"/>
    <lineage>
        <taxon>Bacteria</taxon>
        <taxon>Pseudomonadati</taxon>
        <taxon>Pseudomonadota</taxon>
        <taxon>Gammaproteobacteria</taxon>
        <taxon>Oceanospirillales</taxon>
        <taxon>Halomonadaceae</taxon>
        <taxon>Halomonas</taxon>
    </lineage>
</organism>
<dbReference type="Proteomes" id="UP000198693">
    <property type="component" value="Unassembled WGS sequence"/>
</dbReference>
<dbReference type="Pfam" id="PF07007">
    <property type="entry name" value="LprI"/>
    <property type="match status" value="1"/>
</dbReference>
<dbReference type="InterPro" id="IPR009739">
    <property type="entry name" value="LprI-like_N"/>
</dbReference>
<accession>A0A1I7G9W4</accession>